<proteinExistence type="predicted"/>
<evidence type="ECO:0000313" key="2">
    <source>
        <dbReference type="Proteomes" id="UP000054018"/>
    </source>
</evidence>
<dbReference type="Proteomes" id="UP000054018">
    <property type="component" value="Unassembled WGS sequence"/>
</dbReference>
<sequence>RYVLAQELPLLFREANVIYWAASLLRMTYDFIDHSICRSHDSPIPAWISNIPRLRFVEAGLALVYSSTFKGSSVIGTGSVTAAYLLEEKIECGDGKFTKFIHNARYTSLLKPDDDGFHIAEFLVFTQHVQYIKTDGLAYISDYQG</sequence>
<keyword evidence="2" id="KW-1185">Reference proteome</keyword>
<dbReference type="OrthoDB" id="301415at2759"/>
<reference evidence="2" key="2">
    <citation type="submission" date="2015-01" db="EMBL/GenBank/DDBJ databases">
        <title>Evolutionary Origins and Diversification of the Mycorrhizal Mutualists.</title>
        <authorList>
            <consortium name="DOE Joint Genome Institute"/>
            <consortium name="Mycorrhizal Genomics Consortium"/>
            <person name="Kohler A."/>
            <person name="Kuo A."/>
            <person name="Nagy L.G."/>
            <person name="Floudas D."/>
            <person name="Copeland A."/>
            <person name="Barry K.W."/>
            <person name="Cichocki N."/>
            <person name="Veneault-Fourrey C."/>
            <person name="LaButti K."/>
            <person name="Lindquist E.A."/>
            <person name="Lipzen A."/>
            <person name="Lundell T."/>
            <person name="Morin E."/>
            <person name="Murat C."/>
            <person name="Riley R."/>
            <person name="Ohm R."/>
            <person name="Sun H."/>
            <person name="Tunlid A."/>
            <person name="Henrissat B."/>
            <person name="Grigoriev I.V."/>
            <person name="Hibbett D.S."/>
            <person name="Martin F."/>
        </authorList>
    </citation>
    <scope>NUCLEOTIDE SEQUENCE [LARGE SCALE GENOMIC DNA]</scope>
    <source>
        <strain evidence="2">441</strain>
    </source>
</reference>
<reference evidence="1 2" key="1">
    <citation type="submission" date="2014-04" db="EMBL/GenBank/DDBJ databases">
        <authorList>
            <consortium name="DOE Joint Genome Institute"/>
            <person name="Kuo A."/>
            <person name="Kohler A."/>
            <person name="Costa M.D."/>
            <person name="Nagy L.G."/>
            <person name="Floudas D."/>
            <person name="Copeland A."/>
            <person name="Barry K.W."/>
            <person name="Cichocki N."/>
            <person name="Veneault-Fourrey C."/>
            <person name="LaButti K."/>
            <person name="Lindquist E.A."/>
            <person name="Lipzen A."/>
            <person name="Lundell T."/>
            <person name="Morin E."/>
            <person name="Murat C."/>
            <person name="Sun H."/>
            <person name="Tunlid A."/>
            <person name="Henrissat B."/>
            <person name="Grigoriev I.V."/>
            <person name="Hibbett D.S."/>
            <person name="Martin F."/>
            <person name="Nordberg H.P."/>
            <person name="Cantor M.N."/>
            <person name="Hua S.X."/>
        </authorList>
    </citation>
    <scope>NUCLEOTIDE SEQUENCE [LARGE SCALE GENOMIC DNA]</scope>
    <source>
        <strain evidence="1 2">441</strain>
    </source>
</reference>
<gene>
    <name evidence="1" type="ORF">PISMIDRAFT_80932</name>
</gene>
<accession>A0A0C9YLP2</accession>
<feature type="non-terminal residue" evidence="1">
    <location>
        <position position="145"/>
    </location>
</feature>
<feature type="non-terminal residue" evidence="1">
    <location>
        <position position="1"/>
    </location>
</feature>
<organism evidence="1 2">
    <name type="scientific">Pisolithus microcarpus 441</name>
    <dbReference type="NCBI Taxonomy" id="765257"/>
    <lineage>
        <taxon>Eukaryota</taxon>
        <taxon>Fungi</taxon>
        <taxon>Dikarya</taxon>
        <taxon>Basidiomycota</taxon>
        <taxon>Agaricomycotina</taxon>
        <taxon>Agaricomycetes</taxon>
        <taxon>Agaricomycetidae</taxon>
        <taxon>Boletales</taxon>
        <taxon>Sclerodermatineae</taxon>
        <taxon>Pisolithaceae</taxon>
        <taxon>Pisolithus</taxon>
    </lineage>
</organism>
<evidence type="ECO:0000313" key="1">
    <source>
        <dbReference type="EMBL" id="KIK14794.1"/>
    </source>
</evidence>
<protein>
    <recommendedName>
        <fullName evidence="3">Alpha-type protein kinase domain-containing protein</fullName>
    </recommendedName>
</protein>
<name>A0A0C9YLP2_9AGAM</name>
<evidence type="ECO:0008006" key="3">
    <source>
        <dbReference type="Google" id="ProtNLM"/>
    </source>
</evidence>
<dbReference type="AlphaFoldDB" id="A0A0C9YLP2"/>
<dbReference type="EMBL" id="KN833922">
    <property type="protein sequence ID" value="KIK14794.1"/>
    <property type="molecule type" value="Genomic_DNA"/>
</dbReference>
<dbReference type="STRING" id="765257.A0A0C9YLP2"/>
<dbReference type="HOGENOM" id="CLU_073913_3_0_1"/>